<dbReference type="Proteomes" id="UP000324800">
    <property type="component" value="Unassembled WGS sequence"/>
</dbReference>
<dbReference type="AlphaFoldDB" id="A0A5J4W7P9"/>
<comment type="caution">
    <text evidence="2">The sequence shown here is derived from an EMBL/GenBank/DDBJ whole genome shotgun (WGS) entry which is preliminary data.</text>
</comment>
<feature type="compositionally biased region" description="Acidic residues" evidence="1">
    <location>
        <begin position="48"/>
        <end position="70"/>
    </location>
</feature>
<gene>
    <name evidence="2" type="ORF">EZS28_013799</name>
</gene>
<protein>
    <submittedName>
        <fullName evidence="2">Uncharacterized protein</fullName>
    </submittedName>
</protein>
<feature type="region of interest" description="Disordered" evidence="1">
    <location>
        <begin position="45"/>
        <end position="70"/>
    </location>
</feature>
<evidence type="ECO:0000256" key="1">
    <source>
        <dbReference type="SAM" id="MobiDB-lite"/>
    </source>
</evidence>
<name>A0A5J4W7P9_9EUKA</name>
<accession>A0A5J4W7P9</accession>
<reference evidence="2 3" key="1">
    <citation type="submission" date="2019-03" db="EMBL/GenBank/DDBJ databases">
        <title>Single cell metagenomics reveals metabolic interactions within the superorganism composed of flagellate Streblomastix strix and complex community of Bacteroidetes bacteria on its surface.</title>
        <authorList>
            <person name="Treitli S.C."/>
            <person name="Kolisko M."/>
            <person name="Husnik F."/>
            <person name="Keeling P."/>
            <person name="Hampl V."/>
        </authorList>
    </citation>
    <scope>NUCLEOTIDE SEQUENCE [LARGE SCALE GENOMIC DNA]</scope>
    <source>
        <strain evidence="2">ST1C</strain>
    </source>
</reference>
<evidence type="ECO:0000313" key="3">
    <source>
        <dbReference type="Proteomes" id="UP000324800"/>
    </source>
</evidence>
<organism evidence="2 3">
    <name type="scientific">Streblomastix strix</name>
    <dbReference type="NCBI Taxonomy" id="222440"/>
    <lineage>
        <taxon>Eukaryota</taxon>
        <taxon>Metamonada</taxon>
        <taxon>Preaxostyla</taxon>
        <taxon>Oxymonadida</taxon>
        <taxon>Streblomastigidae</taxon>
        <taxon>Streblomastix</taxon>
    </lineage>
</organism>
<proteinExistence type="predicted"/>
<sequence length="120" mass="14364">MKDKQGVAGVGIRDQIFNCQLMRCQYGTRNTEFCEYKEWYELVGDVDHDQEEEEEEEEEDDDDQEDDDDEAQYVISRISILENDQKFEEMQKMRKKQIRNNNWGELCILKEDGVNREPIS</sequence>
<evidence type="ECO:0000313" key="2">
    <source>
        <dbReference type="EMBL" id="KAA6390672.1"/>
    </source>
</evidence>
<dbReference type="EMBL" id="SNRW01003145">
    <property type="protein sequence ID" value="KAA6390672.1"/>
    <property type="molecule type" value="Genomic_DNA"/>
</dbReference>